<dbReference type="RefSeq" id="WP_088114498.1">
    <property type="nucleotide sequence ID" value="NZ_MOOK01000074.1"/>
</dbReference>
<protein>
    <submittedName>
        <fullName evidence="3">Uncharacterized protein</fullName>
    </submittedName>
</protein>
<proteinExistence type="predicted"/>
<dbReference type="EMBL" id="MOOK01000152">
    <property type="protein sequence ID" value="OUB48361.1"/>
    <property type="molecule type" value="Genomic_DNA"/>
</dbReference>
<evidence type="ECO:0000313" key="1">
    <source>
        <dbReference type="EMBL" id="OUB48361.1"/>
    </source>
</evidence>
<dbReference type="EMBL" id="MOOK01000075">
    <property type="protein sequence ID" value="OUB55567.1"/>
    <property type="molecule type" value="Genomic_DNA"/>
</dbReference>
<organism evidence="3 4">
    <name type="scientific">Bacillus thuringiensis subsp. higo</name>
    <dbReference type="NCBI Taxonomy" id="132266"/>
    <lineage>
        <taxon>Bacteria</taxon>
        <taxon>Bacillati</taxon>
        <taxon>Bacillota</taxon>
        <taxon>Bacilli</taxon>
        <taxon>Bacillales</taxon>
        <taxon>Bacillaceae</taxon>
        <taxon>Bacillus</taxon>
        <taxon>Bacillus cereus group</taxon>
    </lineage>
</organism>
<comment type="caution">
    <text evidence="3">The sequence shown here is derived from an EMBL/GenBank/DDBJ whole genome shotgun (WGS) entry which is preliminary data.</text>
</comment>
<name>A0A9X6QTT1_BACUH</name>
<evidence type="ECO:0000313" key="2">
    <source>
        <dbReference type="EMBL" id="OUB55567.1"/>
    </source>
</evidence>
<evidence type="ECO:0000313" key="4">
    <source>
        <dbReference type="Proteomes" id="UP000194816"/>
    </source>
</evidence>
<sequence length="85" mass="10070">MKKELDPFLPSVEEFQQLDGFELDRWAGRTRSILVEREKLRDPRFHLKNGVSQVLSNTSLSEVEKEDAIQSLIEEYYRIMRESLV</sequence>
<gene>
    <name evidence="3" type="ORF">BK716_07590</name>
    <name evidence="2" type="ORF">BK716_07715</name>
    <name evidence="1" type="ORF">BK716_19615</name>
</gene>
<reference evidence="3 4" key="1">
    <citation type="submission" date="2016-10" db="EMBL/GenBank/DDBJ databases">
        <title>Comparative genomics of Bacillus thuringiensis reveals a path to pathogens against multiple invertebrate hosts.</title>
        <authorList>
            <person name="Zheng J."/>
            <person name="Gao Q."/>
            <person name="Liu H."/>
            <person name="Peng D."/>
            <person name="Ruan L."/>
            <person name="Sun M."/>
        </authorList>
    </citation>
    <scope>NUCLEOTIDE SEQUENCE [LARGE SCALE GENOMIC DNA]</scope>
    <source>
        <strain evidence="3">BGSC 4AU1</strain>
    </source>
</reference>
<dbReference type="Proteomes" id="UP000194816">
    <property type="component" value="Unassembled WGS sequence"/>
</dbReference>
<dbReference type="EMBL" id="MOOK01000074">
    <property type="protein sequence ID" value="OUB55600.1"/>
    <property type="molecule type" value="Genomic_DNA"/>
</dbReference>
<dbReference type="AlphaFoldDB" id="A0A9X6QTT1"/>
<evidence type="ECO:0000313" key="3">
    <source>
        <dbReference type="EMBL" id="OUB55600.1"/>
    </source>
</evidence>
<accession>A0A9X6QTT1</accession>